<feature type="compositionally biased region" description="Acidic residues" evidence="1">
    <location>
        <begin position="296"/>
        <end position="305"/>
    </location>
</feature>
<organism evidence="2 3">
    <name type="scientific">Alternaria alternata</name>
    <name type="common">Alternaria rot fungus</name>
    <name type="synonym">Torula alternata</name>
    <dbReference type="NCBI Taxonomy" id="5599"/>
    <lineage>
        <taxon>Eukaryota</taxon>
        <taxon>Fungi</taxon>
        <taxon>Dikarya</taxon>
        <taxon>Ascomycota</taxon>
        <taxon>Pezizomycotina</taxon>
        <taxon>Dothideomycetes</taxon>
        <taxon>Pleosporomycetidae</taxon>
        <taxon>Pleosporales</taxon>
        <taxon>Pleosporineae</taxon>
        <taxon>Pleosporaceae</taxon>
        <taxon>Alternaria</taxon>
        <taxon>Alternaria sect. Alternaria</taxon>
        <taxon>Alternaria alternata complex</taxon>
    </lineage>
</organism>
<dbReference type="RefSeq" id="XP_018384896.1">
    <property type="nucleotide sequence ID" value="XM_018527656.1"/>
</dbReference>
<protein>
    <recommendedName>
        <fullName evidence="4">F-box domain-containing protein</fullName>
    </recommendedName>
</protein>
<evidence type="ECO:0008006" key="4">
    <source>
        <dbReference type="Google" id="ProtNLM"/>
    </source>
</evidence>
<evidence type="ECO:0000256" key="1">
    <source>
        <dbReference type="SAM" id="MobiDB-lite"/>
    </source>
</evidence>
<evidence type="ECO:0000313" key="2">
    <source>
        <dbReference type="EMBL" id="OAG19475.1"/>
    </source>
</evidence>
<evidence type="ECO:0000313" key="3">
    <source>
        <dbReference type="Proteomes" id="UP000077248"/>
    </source>
</evidence>
<dbReference type="GeneID" id="29113250"/>
<feature type="compositionally biased region" description="Low complexity" evidence="1">
    <location>
        <begin position="263"/>
        <end position="274"/>
    </location>
</feature>
<keyword evidence="3" id="KW-1185">Reference proteome</keyword>
<feature type="compositionally biased region" description="Polar residues" evidence="1">
    <location>
        <begin position="275"/>
        <end position="286"/>
    </location>
</feature>
<dbReference type="EMBL" id="KV441481">
    <property type="protein sequence ID" value="OAG19475.1"/>
    <property type="molecule type" value="Genomic_DNA"/>
</dbReference>
<reference evidence="2 3" key="1">
    <citation type="submission" date="2016-05" db="EMBL/GenBank/DDBJ databases">
        <title>Comparative analysis of secretome profiles of manganese(II)-oxidizing ascomycete fungi.</title>
        <authorList>
            <consortium name="DOE Joint Genome Institute"/>
            <person name="Zeiner C.A."/>
            <person name="Purvine S.O."/>
            <person name="Zink E.M."/>
            <person name="Wu S."/>
            <person name="Pasa-Tolic L."/>
            <person name="Chaput D.L."/>
            <person name="Haridas S."/>
            <person name="Grigoriev I.V."/>
            <person name="Santelli C.M."/>
            <person name="Hansel C.M."/>
        </authorList>
    </citation>
    <scope>NUCLEOTIDE SEQUENCE [LARGE SCALE GENOMIC DNA]</scope>
    <source>
        <strain evidence="2 3">SRC1lrK2f</strain>
    </source>
</reference>
<name>A0A177DIG3_ALTAL</name>
<dbReference type="Proteomes" id="UP000077248">
    <property type="component" value="Unassembled WGS sequence"/>
</dbReference>
<dbReference type="VEuPathDB" id="FungiDB:CC77DRAFT_1051193"/>
<gene>
    <name evidence="2" type="ORF">CC77DRAFT_1051193</name>
</gene>
<proteinExistence type="predicted"/>
<dbReference type="AlphaFoldDB" id="A0A177DIG3"/>
<feature type="region of interest" description="Disordered" evidence="1">
    <location>
        <begin position="195"/>
        <end position="305"/>
    </location>
</feature>
<accession>A0A177DIG3</accession>
<sequence>MSRVTPTSDSFSGQSIRIYGVRARGTTNTAGRTQIEGKHHTQANPPEIFVVLGAKEASLSASTSSSSRTVRPTGVKELEHAPRLDECIARLLSEMEDVKVPSPSFLTTRIRGENNDSNGLVSALRLYPIQEVLVRYISMKDLEAIACTSSALSNSLNLKETRHFWKFRFKNGRGGSSWKRVRHDAYFKALEDMPEPRKRKLSGDEELPYAPPWRPQSRGPKRIQVALGRHTEQNERQERTPSPDIPRPAQSPRGLYPAHNHALGQSSISQQLGQPTAQPPQTSTRPTKGPCRRQPEDDENWNGVI</sequence>
<dbReference type="KEGG" id="aalt:CC77DRAFT_1051193"/>
<feature type="compositionally biased region" description="Basic and acidic residues" evidence="1">
    <location>
        <begin position="229"/>
        <end position="241"/>
    </location>
</feature>